<keyword evidence="1" id="KW-0472">Membrane</keyword>
<gene>
    <name evidence="2" type="ORF">Pla108_06060</name>
</gene>
<keyword evidence="1" id="KW-0812">Transmembrane</keyword>
<keyword evidence="3" id="KW-1185">Reference proteome</keyword>
<dbReference type="RefSeq" id="WP_146442763.1">
    <property type="nucleotide sequence ID" value="NZ_SJPR01000001.1"/>
</dbReference>
<reference evidence="2 3" key="1">
    <citation type="submission" date="2019-02" db="EMBL/GenBank/DDBJ databases">
        <title>Deep-cultivation of Planctomycetes and their phenomic and genomic characterization uncovers novel biology.</title>
        <authorList>
            <person name="Wiegand S."/>
            <person name="Jogler M."/>
            <person name="Boedeker C."/>
            <person name="Pinto D."/>
            <person name="Vollmers J."/>
            <person name="Rivas-Marin E."/>
            <person name="Kohn T."/>
            <person name="Peeters S.H."/>
            <person name="Heuer A."/>
            <person name="Rast P."/>
            <person name="Oberbeckmann S."/>
            <person name="Bunk B."/>
            <person name="Jeske O."/>
            <person name="Meyerdierks A."/>
            <person name="Storesund J.E."/>
            <person name="Kallscheuer N."/>
            <person name="Luecker S."/>
            <person name="Lage O.M."/>
            <person name="Pohl T."/>
            <person name="Merkel B.J."/>
            <person name="Hornburger P."/>
            <person name="Mueller R.-W."/>
            <person name="Bruemmer F."/>
            <person name="Labrenz M."/>
            <person name="Spormann A.M."/>
            <person name="Op Den Camp H."/>
            <person name="Overmann J."/>
            <person name="Amann R."/>
            <person name="Jetten M.S.M."/>
            <person name="Mascher T."/>
            <person name="Medema M.H."/>
            <person name="Devos D.P."/>
            <person name="Kaster A.-K."/>
            <person name="Ovreas L."/>
            <person name="Rohde M."/>
            <person name="Galperin M.Y."/>
            <person name="Jogler C."/>
        </authorList>
    </citation>
    <scope>NUCLEOTIDE SEQUENCE [LARGE SCALE GENOMIC DNA]</scope>
    <source>
        <strain evidence="2 3">Pla108</strain>
    </source>
</reference>
<sequence>MTSNPPSPTPTRRATGWLLRGVVLLAVGVGAYYGLEVADRVVMDRIAGPASVGPIEVLDVPPLPNTPAPPRVAVSSEGPGNLLLRRAAVAIEGHGSIGVRLDQHGVIDGLAIDTSGRYYQLGAGSQRQFLLEQTGQLAGTPARLLRVSDSRFLWTDMAWGDPSQPEREVTRIDLRQVRRAVTQADDEGGPPAATDPNAWSRFGGLPMLLSGLDESFTFGAPRVMQFRNERVAAMVGRWRPERMAALVGDDQTTLPERVPQHVVVALSEATLFPLLVEYRNAQDALSAPGLPDEALLTDSAQPLLKMDIGVPEFGERLDARLFSYRPSGDDWADQTEREVRLANPYDAAIRK</sequence>
<protein>
    <submittedName>
        <fullName evidence="2">Uncharacterized protein</fullName>
    </submittedName>
</protein>
<dbReference type="Proteomes" id="UP000317421">
    <property type="component" value="Unassembled WGS sequence"/>
</dbReference>
<evidence type="ECO:0000313" key="2">
    <source>
        <dbReference type="EMBL" id="TWT99663.1"/>
    </source>
</evidence>
<accession>A0A5C6ANB6</accession>
<dbReference type="EMBL" id="SJPR01000001">
    <property type="protein sequence ID" value="TWT99663.1"/>
    <property type="molecule type" value="Genomic_DNA"/>
</dbReference>
<dbReference type="AlphaFoldDB" id="A0A5C6ANB6"/>
<dbReference type="OrthoDB" id="257046at2"/>
<proteinExistence type="predicted"/>
<evidence type="ECO:0000256" key="1">
    <source>
        <dbReference type="SAM" id="Phobius"/>
    </source>
</evidence>
<comment type="caution">
    <text evidence="2">The sequence shown here is derived from an EMBL/GenBank/DDBJ whole genome shotgun (WGS) entry which is preliminary data.</text>
</comment>
<keyword evidence="1" id="KW-1133">Transmembrane helix</keyword>
<feature type="transmembrane region" description="Helical" evidence="1">
    <location>
        <begin position="17"/>
        <end position="35"/>
    </location>
</feature>
<evidence type="ECO:0000313" key="3">
    <source>
        <dbReference type="Proteomes" id="UP000317421"/>
    </source>
</evidence>
<name>A0A5C6ANB6_9BACT</name>
<organism evidence="2 3">
    <name type="scientific">Botrimarina colliarenosi</name>
    <dbReference type="NCBI Taxonomy" id="2528001"/>
    <lineage>
        <taxon>Bacteria</taxon>
        <taxon>Pseudomonadati</taxon>
        <taxon>Planctomycetota</taxon>
        <taxon>Planctomycetia</taxon>
        <taxon>Pirellulales</taxon>
        <taxon>Lacipirellulaceae</taxon>
        <taxon>Botrimarina</taxon>
    </lineage>
</organism>